<dbReference type="Pfam" id="PF00497">
    <property type="entry name" value="SBP_bac_3"/>
    <property type="match status" value="1"/>
</dbReference>
<dbReference type="Pfam" id="PF00512">
    <property type="entry name" value="HisKA"/>
    <property type="match status" value="1"/>
</dbReference>
<dbReference type="PROSITE" id="PS50110">
    <property type="entry name" value="RESPONSE_REGULATORY"/>
    <property type="match status" value="1"/>
</dbReference>
<evidence type="ECO:0000256" key="6">
    <source>
        <dbReference type="SAM" id="Phobius"/>
    </source>
</evidence>
<keyword evidence="3" id="KW-0597">Phosphoprotein</keyword>
<keyword evidence="5 9" id="KW-0418">Kinase</keyword>
<dbReference type="PRINTS" id="PR00344">
    <property type="entry name" value="BCTRLSENSOR"/>
</dbReference>
<dbReference type="SUPFAM" id="SSF47384">
    <property type="entry name" value="Homodimeric domain of signal transducing histidine kinase"/>
    <property type="match status" value="1"/>
</dbReference>
<dbReference type="SUPFAM" id="SSF52172">
    <property type="entry name" value="CheY-like"/>
    <property type="match status" value="1"/>
</dbReference>
<dbReference type="PROSITE" id="PS50109">
    <property type="entry name" value="HIS_KIN"/>
    <property type="match status" value="1"/>
</dbReference>
<dbReference type="GO" id="GO:0005886">
    <property type="term" value="C:plasma membrane"/>
    <property type="evidence" value="ECO:0007669"/>
    <property type="project" value="TreeGrafter"/>
</dbReference>
<organism evidence="9">
    <name type="scientific">bioreactor metagenome</name>
    <dbReference type="NCBI Taxonomy" id="1076179"/>
    <lineage>
        <taxon>unclassified sequences</taxon>
        <taxon>metagenomes</taxon>
        <taxon>ecological metagenomes</taxon>
    </lineage>
</organism>
<dbReference type="GO" id="GO:0000155">
    <property type="term" value="F:phosphorelay sensor kinase activity"/>
    <property type="evidence" value="ECO:0007669"/>
    <property type="project" value="InterPro"/>
</dbReference>
<dbReference type="InterPro" id="IPR036890">
    <property type="entry name" value="HATPase_C_sf"/>
</dbReference>
<dbReference type="SMART" id="SM00448">
    <property type="entry name" value="REC"/>
    <property type="match status" value="1"/>
</dbReference>
<protein>
    <recommendedName>
        <fullName evidence="2">histidine kinase</fullName>
        <ecNumber evidence="2">2.7.13.3</ecNumber>
    </recommendedName>
</protein>
<keyword evidence="4 9" id="KW-0808">Transferase</keyword>
<dbReference type="InterPro" id="IPR001789">
    <property type="entry name" value="Sig_transdc_resp-reg_receiver"/>
</dbReference>
<dbReference type="InterPro" id="IPR001638">
    <property type="entry name" value="Solute-binding_3/MltF_N"/>
</dbReference>
<dbReference type="Pfam" id="PF00072">
    <property type="entry name" value="Response_reg"/>
    <property type="match status" value="1"/>
</dbReference>
<proteinExistence type="predicted"/>
<dbReference type="InterPro" id="IPR004358">
    <property type="entry name" value="Sig_transdc_His_kin-like_C"/>
</dbReference>
<dbReference type="SUPFAM" id="SSF55874">
    <property type="entry name" value="ATPase domain of HSP90 chaperone/DNA topoisomerase II/histidine kinase"/>
    <property type="match status" value="1"/>
</dbReference>
<keyword evidence="6" id="KW-0812">Transmembrane</keyword>
<dbReference type="EMBL" id="VSSQ01007247">
    <property type="protein sequence ID" value="MPM35317.1"/>
    <property type="molecule type" value="Genomic_DNA"/>
</dbReference>
<comment type="caution">
    <text evidence="9">The sequence shown here is derived from an EMBL/GenBank/DDBJ whole genome shotgun (WGS) entry which is preliminary data.</text>
</comment>
<evidence type="ECO:0000256" key="3">
    <source>
        <dbReference type="ARBA" id="ARBA00022553"/>
    </source>
</evidence>
<dbReference type="PANTHER" id="PTHR43047">
    <property type="entry name" value="TWO-COMPONENT HISTIDINE PROTEIN KINASE"/>
    <property type="match status" value="1"/>
</dbReference>
<evidence type="ECO:0000256" key="2">
    <source>
        <dbReference type="ARBA" id="ARBA00012438"/>
    </source>
</evidence>
<dbReference type="Gene3D" id="3.40.50.2300">
    <property type="match status" value="1"/>
</dbReference>
<gene>
    <name evidence="9" type="primary">rcsC_175</name>
    <name evidence="9" type="ORF">SDC9_81907</name>
</gene>
<evidence type="ECO:0000313" key="9">
    <source>
        <dbReference type="EMBL" id="MPM35317.1"/>
    </source>
</evidence>
<accession>A0A644Z3Y0</accession>
<dbReference type="PANTHER" id="PTHR43047:SF72">
    <property type="entry name" value="OSMOSENSING HISTIDINE PROTEIN KINASE SLN1"/>
    <property type="match status" value="1"/>
</dbReference>
<dbReference type="Pfam" id="PF02518">
    <property type="entry name" value="HATPase_c"/>
    <property type="match status" value="1"/>
</dbReference>
<dbReference type="InterPro" id="IPR003661">
    <property type="entry name" value="HisK_dim/P_dom"/>
</dbReference>
<dbReference type="EC" id="2.7.13.3" evidence="2"/>
<dbReference type="SMART" id="SM00388">
    <property type="entry name" value="HisKA"/>
    <property type="match status" value="1"/>
</dbReference>
<dbReference type="SUPFAM" id="SSF53850">
    <property type="entry name" value="Periplasmic binding protein-like II"/>
    <property type="match status" value="1"/>
</dbReference>
<keyword evidence="6" id="KW-0472">Membrane</keyword>
<evidence type="ECO:0000259" key="7">
    <source>
        <dbReference type="PROSITE" id="PS50109"/>
    </source>
</evidence>
<dbReference type="InterPro" id="IPR005467">
    <property type="entry name" value="His_kinase_dom"/>
</dbReference>
<sequence length="671" mass="77294">MLKKVLFVIILFIGFPTVLFCERHKDNTFIKVGVYNNPPKIFINAHGRPDGIFIDVLKAIALKEGLIPEYIVGDWQQLINMLAKGEIDVLPDMAYSEKRDSLFNFNNLSVINTWLEIYTTKRTPVTSIIDLQNKKVGVLKGSYQEDLLNNKVKKDFNLSFKILTYNNYAETVQALKNNEADVMVADRFFYFSDIFDDQIHATGVVFHPNELYFGFSKKIPGKVLTLFDNNISKLKNDTNSEFYISTNKWLDIHKHEHVISPFLRWFIIIISIFSILAIAFIILLRNTVKYKTAELMVAKQNAEESDRLKTVFLQNISHEIRTPMNGILGFIELLNDEELVEKDKKNYMDIVTKSGQRLLNTINDVIEISKIESGQISLHYSNVNIGEMMTDLYEFFRKQANEKNIRLLYNSNLQEKIPLIETDRSLAEKILVNLLRNAIKFTTEGSVEFGYYREKNDLIFYVNDTGCGIPADRHDAILERFVQSDLNLTRAHEGSGLGLAIAKAYIELLGGKIKLESEENKGSKFYFNIPYIPVKQKENTMVAEKISLVQLNKQITILIAEDDEFSYMYLENILRNDLITIIHTTNGIDAVEIMKSNPDITMILMDIKMPQMNGLVATRHIRDFNRSVPVIAQTAYAFKEDKEEIFESGCTDFITKPINRTELIRLIFKYS</sequence>
<dbReference type="SMART" id="SM00387">
    <property type="entry name" value="HATPase_c"/>
    <property type="match status" value="1"/>
</dbReference>
<reference evidence="9" key="1">
    <citation type="submission" date="2019-08" db="EMBL/GenBank/DDBJ databases">
        <authorList>
            <person name="Kucharzyk K."/>
            <person name="Murdoch R.W."/>
            <person name="Higgins S."/>
            <person name="Loffler F."/>
        </authorList>
    </citation>
    <scope>NUCLEOTIDE SEQUENCE</scope>
</reference>
<dbReference type="FunFam" id="3.30.565.10:FF:000006">
    <property type="entry name" value="Sensor histidine kinase WalK"/>
    <property type="match status" value="1"/>
</dbReference>
<feature type="domain" description="Histidine kinase" evidence="7">
    <location>
        <begin position="315"/>
        <end position="533"/>
    </location>
</feature>
<dbReference type="CDD" id="cd17546">
    <property type="entry name" value="REC_hyHK_CKI1_RcsC-like"/>
    <property type="match status" value="1"/>
</dbReference>
<evidence type="ECO:0000256" key="1">
    <source>
        <dbReference type="ARBA" id="ARBA00000085"/>
    </source>
</evidence>
<keyword evidence="6" id="KW-1133">Transmembrane helix</keyword>
<evidence type="ECO:0000256" key="4">
    <source>
        <dbReference type="ARBA" id="ARBA00022679"/>
    </source>
</evidence>
<name>A0A644Z3Y0_9ZZZZ</name>
<dbReference type="SMART" id="SM00062">
    <property type="entry name" value="PBPb"/>
    <property type="match status" value="1"/>
</dbReference>
<dbReference type="CDD" id="cd00082">
    <property type="entry name" value="HisKA"/>
    <property type="match status" value="1"/>
</dbReference>
<dbReference type="AlphaFoldDB" id="A0A644Z3Y0"/>
<dbReference type="InterPro" id="IPR003594">
    <property type="entry name" value="HATPase_dom"/>
</dbReference>
<feature type="transmembrane region" description="Helical" evidence="6">
    <location>
        <begin position="262"/>
        <end position="284"/>
    </location>
</feature>
<dbReference type="GO" id="GO:0009927">
    <property type="term" value="F:histidine phosphotransfer kinase activity"/>
    <property type="evidence" value="ECO:0007669"/>
    <property type="project" value="TreeGrafter"/>
</dbReference>
<evidence type="ECO:0000259" key="8">
    <source>
        <dbReference type="PROSITE" id="PS50110"/>
    </source>
</evidence>
<feature type="domain" description="Response regulatory" evidence="8">
    <location>
        <begin position="556"/>
        <end position="671"/>
    </location>
</feature>
<dbReference type="InterPro" id="IPR036097">
    <property type="entry name" value="HisK_dim/P_sf"/>
</dbReference>
<dbReference type="InterPro" id="IPR011006">
    <property type="entry name" value="CheY-like_superfamily"/>
</dbReference>
<dbReference type="Gene3D" id="3.30.565.10">
    <property type="entry name" value="Histidine kinase-like ATPase, C-terminal domain"/>
    <property type="match status" value="1"/>
</dbReference>
<dbReference type="Gene3D" id="3.40.190.10">
    <property type="entry name" value="Periplasmic binding protein-like II"/>
    <property type="match status" value="2"/>
</dbReference>
<evidence type="ECO:0000256" key="5">
    <source>
        <dbReference type="ARBA" id="ARBA00022777"/>
    </source>
</evidence>
<comment type="catalytic activity">
    <reaction evidence="1">
        <text>ATP + protein L-histidine = ADP + protein N-phospho-L-histidine.</text>
        <dbReference type="EC" id="2.7.13.3"/>
    </reaction>
</comment>
<dbReference type="Gene3D" id="1.10.287.130">
    <property type="match status" value="1"/>
</dbReference>